<dbReference type="HOGENOM" id="CLU_029557_0_0_1"/>
<feature type="domain" description="RanBD1" evidence="4">
    <location>
        <begin position="534"/>
        <end position="612"/>
    </location>
</feature>
<dbReference type="InterPro" id="IPR000156">
    <property type="entry name" value="Ran_bind_dom"/>
</dbReference>
<keyword evidence="6" id="KW-1185">Reference proteome</keyword>
<dbReference type="GO" id="GO:0005634">
    <property type="term" value="C:nucleus"/>
    <property type="evidence" value="ECO:0007669"/>
    <property type="project" value="UniProtKB-SubCell"/>
</dbReference>
<dbReference type="STRING" id="765440.A0A0C3G1U3"/>
<feature type="region of interest" description="Disordered" evidence="3">
    <location>
        <begin position="340"/>
        <end position="393"/>
    </location>
</feature>
<comment type="subcellular location">
    <subcellularLocation>
        <location evidence="1">Nucleus</location>
    </subcellularLocation>
</comment>
<feature type="region of interest" description="Disordered" evidence="3">
    <location>
        <begin position="409"/>
        <end position="446"/>
    </location>
</feature>
<feature type="region of interest" description="Disordered" evidence="3">
    <location>
        <begin position="464"/>
        <end position="539"/>
    </location>
</feature>
<reference evidence="6" key="2">
    <citation type="submission" date="2015-01" db="EMBL/GenBank/DDBJ databases">
        <title>Evolutionary Origins and Diversification of the Mycorrhizal Mutualists.</title>
        <authorList>
            <consortium name="DOE Joint Genome Institute"/>
            <consortium name="Mycorrhizal Genomics Consortium"/>
            <person name="Kohler A."/>
            <person name="Kuo A."/>
            <person name="Nagy L.G."/>
            <person name="Floudas D."/>
            <person name="Copeland A."/>
            <person name="Barry K.W."/>
            <person name="Cichocki N."/>
            <person name="Veneault-Fourrey C."/>
            <person name="LaButti K."/>
            <person name="Lindquist E.A."/>
            <person name="Lipzen A."/>
            <person name="Lundell T."/>
            <person name="Morin E."/>
            <person name="Murat C."/>
            <person name="Riley R."/>
            <person name="Ohm R."/>
            <person name="Sun H."/>
            <person name="Tunlid A."/>
            <person name="Henrissat B."/>
            <person name="Grigoriev I.V."/>
            <person name="Hibbett D.S."/>
            <person name="Martin F."/>
        </authorList>
    </citation>
    <scope>NUCLEOTIDE SEQUENCE [LARGE SCALE GENOMIC DNA]</scope>
    <source>
        <strain evidence="6">F 1598</strain>
    </source>
</reference>
<dbReference type="PANTHER" id="PTHR23138">
    <property type="entry name" value="RAN BINDING PROTEIN"/>
    <property type="match status" value="1"/>
</dbReference>
<feature type="compositionally biased region" description="Low complexity" evidence="3">
    <location>
        <begin position="92"/>
        <end position="102"/>
    </location>
</feature>
<dbReference type="SMART" id="SM00160">
    <property type="entry name" value="RanBD"/>
    <property type="match status" value="1"/>
</dbReference>
<feature type="compositionally biased region" description="Acidic residues" evidence="3">
    <location>
        <begin position="1"/>
        <end position="11"/>
    </location>
</feature>
<dbReference type="Gene3D" id="2.30.29.30">
    <property type="entry name" value="Pleckstrin-homology domain (PH domain)/Phosphotyrosine-binding domain (PTB)"/>
    <property type="match status" value="1"/>
</dbReference>
<feature type="compositionally biased region" description="Low complexity" evidence="3">
    <location>
        <begin position="187"/>
        <end position="197"/>
    </location>
</feature>
<reference evidence="5 6" key="1">
    <citation type="submission" date="2014-04" db="EMBL/GenBank/DDBJ databases">
        <authorList>
            <consortium name="DOE Joint Genome Institute"/>
            <person name="Kuo A."/>
            <person name="Tarkka M."/>
            <person name="Buscot F."/>
            <person name="Kohler A."/>
            <person name="Nagy L.G."/>
            <person name="Floudas D."/>
            <person name="Copeland A."/>
            <person name="Barry K.W."/>
            <person name="Cichocki N."/>
            <person name="Veneault-Fourrey C."/>
            <person name="LaButti K."/>
            <person name="Lindquist E.A."/>
            <person name="Lipzen A."/>
            <person name="Lundell T."/>
            <person name="Morin E."/>
            <person name="Murat C."/>
            <person name="Sun H."/>
            <person name="Tunlid A."/>
            <person name="Henrissat B."/>
            <person name="Grigoriev I.V."/>
            <person name="Hibbett D.S."/>
            <person name="Martin F."/>
            <person name="Nordberg H.P."/>
            <person name="Cantor M.N."/>
            <person name="Hua S.X."/>
        </authorList>
    </citation>
    <scope>NUCLEOTIDE SEQUENCE [LARGE SCALE GENOMIC DNA]</scope>
    <source>
        <strain evidence="5 6">F 1598</strain>
    </source>
</reference>
<dbReference type="PROSITE" id="PS50196">
    <property type="entry name" value="RANBD1"/>
    <property type="match status" value="1"/>
</dbReference>
<evidence type="ECO:0000256" key="1">
    <source>
        <dbReference type="ARBA" id="ARBA00004123"/>
    </source>
</evidence>
<keyword evidence="2" id="KW-0539">Nucleus</keyword>
<name>A0A0C3G1U3_PILCF</name>
<evidence type="ECO:0000313" key="6">
    <source>
        <dbReference type="Proteomes" id="UP000054166"/>
    </source>
</evidence>
<feature type="compositionally biased region" description="Polar residues" evidence="3">
    <location>
        <begin position="474"/>
        <end position="494"/>
    </location>
</feature>
<feature type="compositionally biased region" description="Basic and acidic residues" evidence="3">
    <location>
        <begin position="199"/>
        <end position="213"/>
    </location>
</feature>
<dbReference type="Proteomes" id="UP000054166">
    <property type="component" value="Unassembled WGS sequence"/>
</dbReference>
<evidence type="ECO:0000259" key="4">
    <source>
        <dbReference type="PROSITE" id="PS50196"/>
    </source>
</evidence>
<evidence type="ECO:0000256" key="2">
    <source>
        <dbReference type="ARBA" id="ARBA00023242"/>
    </source>
</evidence>
<accession>A0A0C3G1U3</accession>
<dbReference type="SUPFAM" id="SSF50729">
    <property type="entry name" value="PH domain-like"/>
    <property type="match status" value="1"/>
</dbReference>
<dbReference type="EMBL" id="KN832973">
    <property type="protein sequence ID" value="KIM90280.1"/>
    <property type="molecule type" value="Genomic_DNA"/>
</dbReference>
<dbReference type="AlphaFoldDB" id="A0A0C3G1U3"/>
<evidence type="ECO:0000313" key="5">
    <source>
        <dbReference type="EMBL" id="KIM90280.1"/>
    </source>
</evidence>
<dbReference type="InParanoid" id="A0A0C3G1U3"/>
<gene>
    <name evidence="5" type="ORF">PILCRDRAFT_812010</name>
</gene>
<protein>
    <recommendedName>
        <fullName evidence="4">RanBD1 domain-containing protein</fullName>
    </recommendedName>
</protein>
<feature type="compositionally biased region" description="Polar residues" evidence="3">
    <location>
        <begin position="374"/>
        <end position="393"/>
    </location>
</feature>
<feature type="compositionally biased region" description="Basic and acidic residues" evidence="3">
    <location>
        <begin position="230"/>
        <end position="243"/>
    </location>
</feature>
<feature type="region of interest" description="Disordered" evidence="3">
    <location>
        <begin position="1"/>
        <end position="108"/>
    </location>
</feature>
<sequence>MAADNTEDNLSDIEPQSHQQTTSTPSSPDAAESSNQRLSRKRERTVSLEPSTPKADDDDATGQFPNNPGHRSPKKKNRIRLESTEEEDGTSRSRTPSPSSSWPSPPHEVIVRQISQGVEDINWRQREMAAAATATENDNMTESDVLFFDPATPIAISDEVPTAPASPADVDAAGGSPEYNVEKLQARSTSPRSGSDSGDPDKSLKRKLADRGTSHGPENGDAVKATDNSETSKRAKDEDDNPRAKKRPTPPRTPEPANALDGQKKPTPPATPPSDNDDLPKLAEPSTRPRDDSDKDANPRQTKKPSPPPEQTLREEPPTTTPKLGGFMAYAATSSPFASIKGQNIFGGSSKLASFSKGPSPSPSPSPANSQISRFSTIPVLTSPTGESSTSIPTATKRTGFEAFAGSASPFASAARSKSPNSLSSNVLRSKSPGRRIGAASSKSTSAFTSYAIGGAQGFAVPVSKRARAETPDGESSSLPFGSLERNSTLSMLENQEDEDEVDRRRDEGQLTFGEKLRAGKDANEDPSDEEAKPELTEQAVHTGEEDENIMYMVRAKLFCLSEQNQWKERGTGTLKLNVRKTDGEGARLVMRKEAVFTVLLNVTLFHGMSVSATQDPRYVRISVIEGGKTIHYNIRVASAKIGEELLDAIKAYIPPPPSV</sequence>
<feature type="compositionally biased region" description="Low complexity" evidence="3">
    <location>
        <begin position="16"/>
        <end position="28"/>
    </location>
</feature>
<dbReference type="InterPro" id="IPR045255">
    <property type="entry name" value="RanBP1-like"/>
</dbReference>
<proteinExistence type="predicted"/>
<dbReference type="OrthoDB" id="185618at2759"/>
<feature type="compositionally biased region" description="Basic and acidic residues" evidence="3">
    <location>
        <begin position="287"/>
        <end position="298"/>
    </location>
</feature>
<feature type="compositionally biased region" description="Polar residues" evidence="3">
    <location>
        <begin position="420"/>
        <end position="429"/>
    </location>
</feature>
<dbReference type="InterPro" id="IPR011993">
    <property type="entry name" value="PH-like_dom_sf"/>
</dbReference>
<organism evidence="5 6">
    <name type="scientific">Piloderma croceum (strain F 1598)</name>
    <dbReference type="NCBI Taxonomy" id="765440"/>
    <lineage>
        <taxon>Eukaryota</taxon>
        <taxon>Fungi</taxon>
        <taxon>Dikarya</taxon>
        <taxon>Basidiomycota</taxon>
        <taxon>Agaricomycotina</taxon>
        <taxon>Agaricomycetes</taxon>
        <taxon>Agaricomycetidae</taxon>
        <taxon>Atheliales</taxon>
        <taxon>Atheliaceae</taxon>
        <taxon>Piloderma</taxon>
    </lineage>
</organism>
<dbReference type="CDD" id="cd00835">
    <property type="entry name" value="RanBD_family"/>
    <property type="match status" value="1"/>
</dbReference>
<feature type="compositionally biased region" description="Low complexity" evidence="3">
    <location>
        <begin position="409"/>
        <end position="419"/>
    </location>
</feature>
<feature type="region of interest" description="Disordered" evidence="3">
    <location>
        <begin position="157"/>
        <end position="327"/>
    </location>
</feature>
<dbReference type="Pfam" id="PF00638">
    <property type="entry name" value="Ran_BP1"/>
    <property type="match status" value="1"/>
</dbReference>
<dbReference type="PANTHER" id="PTHR23138:SF142">
    <property type="entry name" value="RAN-BINDING PROTEIN 3B-RELATED"/>
    <property type="match status" value="1"/>
</dbReference>
<evidence type="ECO:0000256" key="3">
    <source>
        <dbReference type="SAM" id="MobiDB-lite"/>
    </source>
</evidence>
<feature type="compositionally biased region" description="Basic and acidic residues" evidence="3">
    <location>
        <begin position="502"/>
        <end position="536"/>
    </location>
</feature>